<organism evidence="3 4">
    <name type="scientific">Actinomarinicola tropica</name>
    <dbReference type="NCBI Taxonomy" id="2789776"/>
    <lineage>
        <taxon>Bacteria</taxon>
        <taxon>Bacillati</taxon>
        <taxon>Actinomycetota</taxon>
        <taxon>Acidimicrobiia</taxon>
        <taxon>Acidimicrobiales</taxon>
        <taxon>Iamiaceae</taxon>
        <taxon>Actinomarinicola</taxon>
    </lineage>
</organism>
<accession>A0A5Q2RJ61</accession>
<feature type="compositionally biased region" description="Low complexity" evidence="1">
    <location>
        <begin position="32"/>
        <end position="42"/>
    </location>
</feature>
<keyword evidence="2" id="KW-0732">Signal</keyword>
<feature type="region of interest" description="Disordered" evidence="1">
    <location>
        <begin position="23"/>
        <end position="69"/>
    </location>
</feature>
<evidence type="ECO:0000256" key="2">
    <source>
        <dbReference type="SAM" id="SignalP"/>
    </source>
</evidence>
<dbReference type="AlphaFoldDB" id="A0A5Q2RJ61"/>
<proteinExistence type="predicted"/>
<keyword evidence="4" id="KW-1185">Reference proteome</keyword>
<dbReference type="RefSeq" id="WP_153758532.1">
    <property type="nucleotide sequence ID" value="NZ_CP045851.1"/>
</dbReference>
<sequence length="169" mass="17505">MHRRLLLLLLSALAVAGLAACSSDDGDDADAATDPAAETAGPESGGSSDEGTQEAAGDDAENPAVFGYEVDGPAGTTAVVVSTLVAQGEEQQPLSATWSITDRPRWQLYSNWIESGGVEIEVTEGGPATVRIIRARYVDPDDPFAGIDELEEIGTIEVAPGSTETISFP</sequence>
<feature type="chain" id="PRO_5038710857" evidence="2">
    <location>
        <begin position="20"/>
        <end position="169"/>
    </location>
</feature>
<evidence type="ECO:0000313" key="4">
    <source>
        <dbReference type="Proteomes" id="UP000334019"/>
    </source>
</evidence>
<protein>
    <submittedName>
        <fullName evidence="3">Uncharacterized protein</fullName>
    </submittedName>
</protein>
<dbReference type="EMBL" id="CP045851">
    <property type="protein sequence ID" value="QGG94426.1"/>
    <property type="molecule type" value="Genomic_DNA"/>
</dbReference>
<dbReference type="KEGG" id="atq:GH723_04515"/>
<reference evidence="3 4" key="1">
    <citation type="submission" date="2019-11" db="EMBL/GenBank/DDBJ databases">
        <authorList>
            <person name="He Y."/>
        </authorList>
    </citation>
    <scope>NUCLEOTIDE SEQUENCE [LARGE SCALE GENOMIC DNA]</scope>
    <source>
        <strain evidence="3 4">SCSIO 58843</strain>
    </source>
</reference>
<name>A0A5Q2RJ61_9ACTN</name>
<dbReference type="PROSITE" id="PS51257">
    <property type="entry name" value="PROKAR_LIPOPROTEIN"/>
    <property type="match status" value="1"/>
</dbReference>
<dbReference type="Proteomes" id="UP000334019">
    <property type="component" value="Chromosome"/>
</dbReference>
<gene>
    <name evidence="3" type="ORF">GH723_04515</name>
</gene>
<feature type="signal peptide" evidence="2">
    <location>
        <begin position="1"/>
        <end position="19"/>
    </location>
</feature>
<evidence type="ECO:0000256" key="1">
    <source>
        <dbReference type="SAM" id="MobiDB-lite"/>
    </source>
</evidence>
<evidence type="ECO:0000313" key="3">
    <source>
        <dbReference type="EMBL" id="QGG94426.1"/>
    </source>
</evidence>